<dbReference type="InterPro" id="IPR017853">
    <property type="entry name" value="GH"/>
</dbReference>
<keyword evidence="8" id="KW-1185">Reference proteome</keyword>
<dbReference type="InterPro" id="IPR011990">
    <property type="entry name" value="TPR-like_helical_dom_sf"/>
</dbReference>
<keyword evidence="3 4" id="KW-0326">Glycosidase</keyword>
<dbReference type="Gene3D" id="3.20.20.80">
    <property type="entry name" value="Glycosidases"/>
    <property type="match status" value="1"/>
</dbReference>
<feature type="domain" description="GH26" evidence="6">
    <location>
        <begin position="100"/>
        <end position="437"/>
    </location>
</feature>
<dbReference type="AlphaFoldDB" id="A0A100HIN0"/>
<feature type="active site" description="Nucleophile" evidence="4">
    <location>
        <position position="348"/>
    </location>
</feature>
<dbReference type="InterPro" id="IPR022790">
    <property type="entry name" value="GH26_dom"/>
</dbReference>
<evidence type="ECO:0000256" key="5">
    <source>
        <dbReference type="SAM" id="SignalP"/>
    </source>
</evidence>
<comment type="caution">
    <text evidence="7">The sequence shown here is derived from an EMBL/GenBank/DDBJ whole genome shotgun (WGS) entry which is preliminary data.</text>
</comment>
<evidence type="ECO:0000256" key="3">
    <source>
        <dbReference type="ARBA" id="ARBA00023295"/>
    </source>
</evidence>
<keyword evidence="2 4" id="KW-0378">Hydrolase</keyword>
<dbReference type="Proteomes" id="UP000056209">
    <property type="component" value="Unassembled WGS sequence"/>
</dbReference>
<evidence type="ECO:0000256" key="2">
    <source>
        <dbReference type="ARBA" id="ARBA00022801"/>
    </source>
</evidence>
<feature type="signal peptide" evidence="5">
    <location>
        <begin position="1"/>
        <end position="28"/>
    </location>
</feature>
<evidence type="ECO:0000256" key="4">
    <source>
        <dbReference type="PROSITE-ProRule" id="PRU01100"/>
    </source>
</evidence>
<feature type="chain" id="PRO_5007086528" description="GH26 domain-containing protein" evidence="5">
    <location>
        <begin position="29"/>
        <end position="527"/>
    </location>
</feature>
<dbReference type="SUPFAM" id="SSF51445">
    <property type="entry name" value="(Trans)glycosidases"/>
    <property type="match status" value="1"/>
</dbReference>
<name>A0A100HIN0_9DEIO</name>
<proteinExistence type="inferred from homology"/>
<evidence type="ECO:0000259" key="6">
    <source>
        <dbReference type="PROSITE" id="PS51764"/>
    </source>
</evidence>
<dbReference type="InterPro" id="IPR000805">
    <property type="entry name" value="Glyco_hydro_26"/>
</dbReference>
<keyword evidence="5" id="KW-0732">Signal</keyword>
<feature type="active site" description="Proton donor" evidence="4">
    <location>
        <position position="244"/>
    </location>
</feature>
<protein>
    <recommendedName>
        <fullName evidence="6">GH26 domain-containing protein</fullName>
    </recommendedName>
</protein>
<evidence type="ECO:0000313" key="7">
    <source>
        <dbReference type="EMBL" id="GAQ20089.1"/>
    </source>
</evidence>
<dbReference type="GO" id="GO:0016985">
    <property type="term" value="F:mannan endo-1,4-beta-mannosidase activity"/>
    <property type="evidence" value="ECO:0007669"/>
    <property type="project" value="InterPro"/>
</dbReference>
<evidence type="ECO:0000313" key="8">
    <source>
        <dbReference type="Proteomes" id="UP000056209"/>
    </source>
</evidence>
<organism evidence="7 8">
    <name type="scientific">Deinococcus grandis</name>
    <dbReference type="NCBI Taxonomy" id="57498"/>
    <lineage>
        <taxon>Bacteria</taxon>
        <taxon>Thermotogati</taxon>
        <taxon>Deinococcota</taxon>
        <taxon>Deinococci</taxon>
        <taxon>Deinococcales</taxon>
        <taxon>Deinococcaceae</taxon>
        <taxon>Deinococcus</taxon>
    </lineage>
</organism>
<dbReference type="PANTHER" id="PTHR40079:SF4">
    <property type="entry name" value="GH26 DOMAIN-CONTAINING PROTEIN-RELATED"/>
    <property type="match status" value="1"/>
</dbReference>
<dbReference type="SUPFAM" id="SSF48452">
    <property type="entry name" value="TPR-like"/>
    <property type="match status" value="1"/>
</dbReference>
<comment type="similarity">
    <text evidence="1 4">Belongs to the glycosyl hydrolase 26 family.</text>
</comment>
<reference evidence="8" key="1">
    <citation type="submission" date="2015-11" db="EMBL/GenBank/DDBJ databases">
        <title>Draft Genome Sequence of the Radioresistant Bacterium Deinococcus grandis, Isolated from Freshwater Fish in Japan.</title>
        <authorList>
            <person name="Satoh K."/>
            <person name="Onodera T."/>
            <person name="Omoso K."/>
            <person name="Takeda-Yano K."/>
            <person name="Katayama T."/>
            <person name="Oono Y."/>
            <person name="Narumi I."/>
        </authorList>
    </citation>
    <scope>NUCLEOTIDE SEQUENCE [LARGE SCALE GENOMIC DNA]</scope>
    <source>
        <strain evidence="8">ATCC 43672</strain>
    </source>
</reference>
<dbReference type="EMBL" id="BCMS01000001">
    <property type="protein sequence ID" value="GAQ20089.1"/>
    <property type="molecule type" value="Genomic_DNA"/>
</dbReference>
<evidence type="ECO:0000256" key="1">
    <source>
        <dbReference type="ARBA" id="ARBA00007754"/>
    </source>
</evidence>
<accession>A0A100HIN0</accession>
<gene>
    <name evidence="7" type="ORF">DEIGR_100116</name>
</gene>
<dbReference type="GO" id="GO:0006080">
    <property type="term" value="P:substituted mannan metabolic process"/>
    <property type="evidence" value="ECO:0007669"/>
    <property type="project" value="InterPro"/>
</dbReference>
<dbReference type="Gene3D" id="1.25.40.10">
    <property type="entry name" value="Tetratricopeptide repeat domain"/>
    <property type="match status" value="1"/>
</dbReference>
<dbReference type="PROSITE" id="PS51764">
    <property type="entry name" value="GH26"/>
    <property type="match status" value="1"/>
</dbReference>
<dbReference type="PANTHER" id="PTHR40079">
    <property type="entry name" value="MANNAN ENDO-1,4-BETA-MANNOSIDASE E-RELATED"/>
    <property type="match status" value="1"/>
</dbReference>
<sequence>MRAMRRAALLLPLLIGSLSTATTSPRSADQWYTHARAQARAGQWTAAESAYLQATTLNPTAANWRALADTRVQLRDYDGAVQAYTQAANLARTRGDLNTARATDLIAARYRQEGQAYLLAPAPFSPDPTPGCAPRPARLEPTAGILLGRYADEQALTPTGTLRAEPGLGGPLAVSFRYFTLRTPGRGETFPTRWVRAARQAGMAVHIALEPGMPLRQITEQTLTPFAKAARASGAPVYLRFAGEFNDPANEWSRDPALYRAKFRLVHDVMARLAPNVALVWMPMGTRLDVIDRYYPGADAVDWVGLSVYAAPFRNGNVRDSALTDSPLDALDVIYRRYACAHPIQISEFAASSRSGAQPETGYAAFAAAKLREAYWGAALKYPRVKNINWLDLNMLTSPYVQPRPVTRRNDYRLLGSPEKLAAFRELLTHPAFLTRPGAGATLTPRALPTTVSSGAAHSGNLWIKAVDTPARVILTLDGQPVPVGQTLPYAFTLPADLTPGPHALTLTVHNRQGEVILTRTTPFSAQ</sequence>